<comment type="caution">
    <text evidence="1">The sequence shown here is derived from an EMBL/GenBank/DDBJ whole genome shotgun (WGS) entry which is preliminary data.</text>
</comment>
<dbReference type="RefSeq" id="WP_086543646.1">
    <property type="nucleotide sequence ID" value="NZ_MSSW01000082.1"/>
</dbReference>
<sequence length="196" mass="23195">MKLIDTFEILEGVLYAAVFDKTSYEGVNEFRRLINQWTDREYLADYFIRNQEKLQSRFWNEMINGDPAVNVEITKAINWTIEEASEFEEEILKLASGTEKGKTLDDIFKPLHKEIRKESDNTEFKAYGIYENSWLRFYAIRYSENLYFISGGGIKLTHKMQESEDLDLELIKLQKVYNYLFKDPEIDPDLLDKLEG</sequence>
<keyword evidence="2" id="KW-1185">Reference proteome</keyword>
<organism evidence="1 2">
    <name type="scientific">Algoriphagus antarcticus</name>
    <dbReference type="NCBI Taxonomy" id="238540"/>
    <lineage>
        <taxon>Bacteria</taxon>
        <taxon>Pseudomonadati</taxon>
        <taxon>Bacteroidota</taxon>
        <taxon>Cytophagia</taxon>
        <taxon>Cytophagales</taxon>
        <taxon>Cyclobacteriaceae</taxon>
        <taxon>Algoriphagus</taxon>
    </lineage>
</organism>
<dbReference type="AlphaFoldDB" id="A0A3E0D690"/>
<evidence type="ECO:0000313" key="2">
    <source>
        <dbReference type="Proteomes" id="UP000256405"/>
    </source>
</evidence>
<reference evidence="1 2" key="1">
    <citation type="submission" date="2018-08" db="EMBL/GenBank/DDBJ databases">
        <title>Genomic Encyclopedia of Archaeal and Bacterial Type Strains, Phase II (KMG-II): from individual species to whole genera.</title>
        <authorList>
            <person name="Goeker M."/>
        </authorList>
    </citation>
    <scope>NUCLEOTIDE SEQUENCE [LARGE SCALE GENOMIC DNA]</scope>
    <source>
        <strain evidence="1 2">DSM 15986</strain>
    </source>
</reference>
<accession>A0A3E0D690</accession>
<dbReference type="EMBL" id="QUNF01000039">
    <property type="protein sequence ID" value="REG78220.1"/>
    <property type="molecule type" value="Genomic_DNA"/>
</dbReference>
<protein>
    <submittedName>
        <fullName evidence="1">Uncharacterized protein</fullName>
    </submittedName>
</protein>
<gene>
    <name evidence="1" type="ORF">C8N25_13912</name>
</gene>
<evidence type="ECO:0000313" key="1">
    <source>
        <dbReference type="EMBL" id="REG78220.1"/>
    </source>
</evidence>
<dbReference type="OrthoDB" id="1067077at2"/>
<name>A0A3E0D690_9BACT</name>
<dbReference type="Proteomes" id="UP000256405">
    <property type="component" value="Unassembled WGS sequence"/>
</dbReference>
<proteinExistence type="predicted"/>